<evidence type="ECO:0000256" key="3">
    <source>
        <dbReference type="ARBA" id="ARBA00022438"/>
    </source>
</evidence>
<dbReference type="GO" id="GO:0005737">
    <property type="term" value="C:cytoplasm"/>
    <property type="evidence" value="ECO:0007669"/>
    <property type="project" value="UniProtKB-ARBA"/>
</dbReference>
<dbReference type="PANTHER" id="PTHR28570">
    <property type="entry name" value="ASPARTYL AMINOPEPTIDASE"/>
    <property type="match status" value="1"/>
</dbReference>
<dbReference type="RefSeq" id="WP_013942884.1">
    <property type="nucleotide sequence ID" value="NC_015713.1"/>
</dbReference>
<dbReference type="GO" id="GO:0008270">
    <property type="term" value="F:zinc ion binding"/>
    <property type="evidence" value="ECO:0007669"/>
    <property type="project" value="InterPro"/>
</dbReference>
<evidence type="ECO:0000256" key="1">
    <source>
        <dbReference type="ARBA" id="ARBA00001947"/>
    </source>
</evidence>
<dbReference type="Gene3D" id="3.40.630.10">
    <property type="entry name" value="Zn peptidases"/>
    <property type="match status" value="1"/>
</dbReference>
<evidence type="ECO:0000256" key="10">
    <source>
        <dbReference type="RuleBase" id="RU004387"/>
    </source>
</evidence>
<evidence type="ECO:0000313" key="12">
    <source>
        <dbReference type="Proteomes" id="UP000000496"/>
    </source>
</evidence>
<dbReference type="Proteomes" id="UP000000496">
    <property type="component" value="Chromosome gsn.131"/>
</dbReference>
<dbReference type="KEGG" id="sng:SNE_A05400"/>
<dbReference type="Gene3D" id="2.30.250.10">
    <property type="entry name" value="Aminopeptidase i, Domain 2"/>
    <property type="match status" value="1"/>
</dbReference>
<evidence type="ECO:0000256" key="6">
    <source>
        <dbReference type="ARBA" id="ARBA00022801"/>
    </source>
</evidence>
<evidence type="ECO:0000313" key="11">
    <source>
        <dbReference type="EMBL" id="CCB88417.1"/>
    </source>
</evidence>
<proteinExistence type="inferred from homology"/>
<keyword evidence="5 9" id="KW-0479">Metal-binding</keyword>
<evidence type="ECO:0000256" key="8">
    <source>
        <dbReference type="ARBA" id="ARBA00023049"/>
    </source>
</evidence>
<keyword evidence="12" id="KW-1185">Reference proteome</keyword>
<keyword evidence="8 9" id="KW-0482">Metalloprotease</keyword>
<protein>
    <recommendedName>
        <fullName evidence="10">M18 family aminopeptidase</fullName>
        <ecNumber evidence="10">3.4.11.-</ecNumber>
    </recommendedName>
</protein>
<keyword evidence="7 9" id="KW-0862">Zinc</keyword>
<dbReference type="EC" id="3.4.11.-" evidence="10"/>
<reference evidence="11 12" key="1">
    <citation type="journal article" date="2011" name="Mol. Biol. Evol.">
        <title>Unity in variety--the pan-genome of the Chlamydiae.</title>
        <authorList>
            <person name="Collingro A."/>
            <person name="Tischler P."/>
            <person name="Weinmaier T."/>
            <person name="Penz T."/>
            <person name="Heinz E."/>
            <person name="Brunham R.C."/>
            <person name="Read T.D."/>
            <person name="Bavoil P.M."/>
            <person name="Sachse K."/>
            <person name="Kahane S."/>
            <person name="Friedman M.G."/>
            <person name="Rattei T."/>
            <person name="Myers G.S."/>
            <person name="Horn M."/>
        </authorList>
    </citation>
    <scope>NUCLEOTIDE SEQUENCE [LARGE SCALE GENOMIC DNA]</scope>
    <source>
        <strain evidence="12">ATCC VR-1471 / Z</strain>
    </source>
</reference>
<dbReference type="OrthoDB" id="9764268at2"/>
<dbReference type="AlphaFoldDB" id="F8L6R9"/>
<comment type="cofactor">
    <cofactor evidence="1 10">
        <name>Zn(2+)</name>
        <dbReference type="ChEBI" id="CHEBI:29105"/>
    </cofactor>
</comment>
<evidence type="ECO:0000256" key="9">
    <source>
        <dbReference type="RuleBase" id="RU004386"/>
    </source>
</evidence>
<dbReference type="Pfam" id="PF02127">
    <property type="entry name" value="Peptidase_M18"/>
    <property type="match status" value="1"/>
</dbReference>
<evidence type="ECO:0000256" key="5">
    <source>
        <dbReference type="ARBA" id="ARBA00022723"/>
    </source>
</evidence>
<dbReference type="GO" id="GO:0006508">
    <property type="term" value="P:proteolysis"/>
    <property type="evidence" value="ECO:0007669"/>
    <property type="project" value="UniProtKB-KW"/>
</dbReference>
<dbReference type="SUPFAM" id="SSF101821">
    <property type="entry name" value="Aminopeptidase/glucanase lid domain"/>
    <property type="match status" value="1"/>
</dbReference>
<dbReference type="InterPro" id="IPR001948">
    <property type="entry name" value="Peptidase_M18"/>
</dbReference>
<dbReference type="NCBIfam" id="NF002759">
    <property type="entry name" value="PRK02813.1"/>
    <property type="match status" value="1"/>
</dbReference>
<keyword evidence="6 9" id="KW-0378">Hydrolase</keyword>
<dbReference type="HOGENOM" id="CLU_019532_2_0_0"/>
<sequence>MNYAPLQDLILFLQSSPTPWHAVSQIGLRLAQQDFTPLEEGEKWDLKPGERYFVERGGSLCAFTLPKNTPVRSTILASHTDSPALKLKPHPLFVEEGIPFLRVESYGSPIISTWINRDLAIGGRLLVGTPDGEIEEKLIYLDQTPVLIPTLAIHLDREQNDKPKPVSKQDHLCPLLGIEAKGKDPDSLFHDLLKPVVTDNLLGFDLYLVPCDAPRIIGQNSSLLASYRLDNLVSAHASLLALLATDKIPEETIQMAIFWNHEEIGSQTDEGASSPFFLDVMTRISLSFKLGEENFIRLKRHSQLISIDLAHAYHPLHKKKYDSNNAPRMGKGIVIKHNANQRYATQGLTSAHLVQTCQKENIPYQDFACHSDLPCGSTVGALTATRTGIPTVDIGLAQLSMHAARELIAVEDHHTLCRLLKALLLK</sequence>
<name>F8L6R9_SIMNZ</name>
<comment type="similarity">
    <text evidence="2 9">Belongs to the peptidase M18 family.</text>
</comment>
<dbReference type="GO" id="GO:0008237">
    <property type="term" value="F:metallopeptidase activity"/>
    <property type="evidence" value="ECO:0007669"/>
    <property type="project" value="UniProtKB-KW"/>
</dbReference>
<accession>F8L6R9</accession>
<dbReference type="InterPro" id="IPR023358">
    <property type="entry name" value="Peptidase_M18_dom2"/>
</dbReference>
<evidence type="ECO:0000256" key="4">
    <source>
        <dbReference type="ARBA" id="ARBA00022670"/>
    </source>
</evidence>
<dbReference type="STRING" id="331113.SNE_A05400"/>
<dbReference type="eggNOG" id="COG1362">
    <property type="taxonomic scope" value="Bacteria"/>
</dbReference>
<dbReference type="PANTHER" id="PTHR28570:SF3">
    <property type="entry name" value="ASPARTYL AMINOPEPTIDASE"/>
    <property type="match status" value="1"/>
</dbReference>
<gene>
    <name evidence="11" type="primary">apeB</name>
    <name evidence="11" type="ordered locus">SNE_A05400</name>
</gene>
<evidence type="ECO:0000256" key="2">
    <source>
        <dbReference type="ARBA" id="ARBA00008290"/>
    </source>
</evidence>
<keyword evidence="4 9" id="KW-0645">Protease</keyword>
<keyword evidence="3 9" id="KW-0031">Aminopeptidase</keyword>
<dbReference type="EMBL" id="FR872582">
    <property type="protein sequence ID" value="CCB88417.1"/>
    <property type="molecule type" value="Genomic_DNA"/>
</dbReference>
<dbReference type="GO" id="GO:0004177">
    <property type="term" value="F:aminopeptidase activity"/>
    <property type="evidence" value="ECO:0007669"/>
    <property type="project" value="UniProtKB-KW"/>
</dbReference>
<evidence type="ECO:0000256" key="7">
    <source>
        <dbReference type="ARBA" id="ARBA00022833"/>
    </source>
</evidence>
<dbReference type="PRINTS" id="PR00932">
    <property type="entry name" value="AMINO1PTASE"/>
</dbReference>
<dbReference type="SUPFAM" id="SSF53187">
    <property type="entry name" value="Zn-dependent exopeptidases"/>
    <property type="match status" value="1"/>
</dbReference>
<organism evidence="11 12">
    <name type="scientific">Simkania negevensis (strain ATCC VR-1471 / DSM 27360 / Z)</name>
    <dbReference type="NCBI Taxonomy" id="331113"/>
    <lineage>
        <taxon>Bacteria</taxon>
        <taxon>Pseudomonadati</taxon>
        <taxon>Chlamydiota</taxon>
        <taxon>Chlamydiia</taxon>
        <taxon>Parachlamydiales</taxon>
        <taxon>Simkaniaceae</taxon>
        <taxon>Simkania</taxon>
    </lineage>
</organism>